<dbReference type="InterPro" id="IPR012910">
    <property type="entry name" value="Plug_dom"/>
</dbReference>
<dbReference type="InterPro" id="IPR037066">
    <property type="entry name" value="Plug_dom_sf"/>
</dbReference>
<sequence length="1042" mass="115858">MKLNFTLTIIVCLLYNMAFSQQITLRGKIMDSDNRPISNASIVIKGTKAGTTSTPEGSFILHVPGNATLMVSAIGFVKQEVPVNGRNYVDIHLESDDLSLEEVIINGAYGASDKKSFTGAATVVSSDKLLATQPTNLTQALQGASPGVQVLNTNGQPGSNGSITVRGISSVGAGTDPLYILDGMPYNGDLSSINPSDIENLTVLKDASATTLYGSRAANGVIVITTKKGVTATPVVNAKSNFGFSDIAVPYPDKLNPQQVFELAWEALKNGQTDRGVSEAEAAQYATNNVVLQYFQNADKNVFNTSTPIGLDGKLKPDAQQLFYGDWLNELFKPRLRQEYNVDFSGTAGQDNRTQYFISGSYLNDKGYFKVQEFERFSGRANVNSQVKKWLNVASNVSYSHSFQQNPAVEARFTRVMPTVYPVYEWDYENNTYKRDIFGNLMPDYGDNTRTEWRGWNPGFVGDYKNEYDWNFGGAQKDNLSTRNAIEIIFLPGLKLKTGLATDYQLNYDHTYQSATLTYSAGYGGWASRSANRRFTYTLNNLLSYDRSFGLHHINVLGGQEIYKAKWNYVYTSRDGFPLGGLFEIDAAAGAMGAGSSEDNYRLSSYLSRLEYDYNGKYYFSASFRADGSSRFSSENRWGKFWSVGGAWILSAEDFMKNTSWIGNLKVRASHGTVGNDQVQDVVGYYAYQGLYSSGYNDYNEPGAILSRLPTPDLVWESNEQTDAGVDFDLFGFLHGSFDWFSRKSKNLIFARPLAPSVGLGSIFENVGDIKNTGVELELGANLIRNHAFSWHIDINASHYKNEITRLPQNEIIDGRFKMVEGKSRYEYFGPVWAGVNPENGNNTWWLYTEEGPVRTEDYTLVNNNDQKRFLGSALPDLFGAITNNFAYKGIELSFMLYYSIGGKMYDGDYAEGVRWRRGFNMSTDILNRWTPENTETAIPRLSEFTQNNIGVYSSQYLFNNSFLRLRNVSLGYVLPNQLTKKIGIDRLKIFAQGTNLLTWGNAADRGTDPETTLNGVVANGPNGSATGTVRKSWSFGLQASF</sequence>
<protein>
    <submittedName>
        <fullName evidence="12">TonB-dependent receptor plug</fullName>
    </submittedName>
</protein>
<proteinExistence type="inferred from homology"/>
<evidence type="ECO:0000256" key="7">
    <source>
        <dbReference type="ARBA" id="ARBA00023237"/>
    </source>
</evidence>
<dbReference type="Gene3D" id="2.40.170.20">
    <property type="entry name" value="TonB-dependent receptor, beta-barrel domain"/>
    <property type="match status" value="1"/>
</dbReference>
<dbReference type="eggNOG" id="COG1629">
    <property type="taxonomic scope" value="Bacteria"/>
</dbReference>
<dbReference type="KEGG" id="shg:Sph21_1004"/>
<evidence type="ECO:0000256" key="6">
    <source>
        <dbReference type="ARBA" id="ARBA00023136"/>
    </source>
</evidence>
<dbReference type="eggNOG" id="COG4206">
    <property type="taxonomic scope" value="Bacteria"/>
</dbReference>
<name>F4CCP0_SPHS2</name>
<dbReference type="SUPFAM" id="SSF56935">
    <property type="entry name" value="Porins"/>
    <property type="match status" value="1"/>
</dbReference>
<dbReference type="GO" id="GO:0009279">
    <property type="term" value="C:cell outer membrane"/>
    <property type="evidence" value="ECO:0007669"/>
    <property type="project" value="UniProtKB-SubCell"/>
</dbReference>
<dbReference type="STRING" id="743722.Sph21_1004"/>
<evidence type="ECO:0000259" key="11">
    <source>
        <dbReference type="Pfam" id="PF07715"/>
    </source>
</evidence>
<dbReference type="InterPro" id="IPR036942">
    <property type="entry name" value="Beta-barrel_TonB_sf"/>
</dbReference>
<comment type="subcellular location">
    <subcellularLocation>
        <location evidence="1 8">Cell outer membrane</location>
        <topology evidence="1 8">Multi-pass membrane protein</topology>
    </subcellularLocation>
</comment>
<comment type="similarity">
    <text evidence="8 9">Belongs to the TonB-dependent receptor family.</text>
</comment>
<dbReference type="OrthoDB" id="9768177at2"/>
<evidence type="ECO:0000256" key="2">
    <source>
        <dbReference type="ARBA" id="ARBA00022448"/>
    </source>
</evidence>
<keyword evidence="6 8" id="KW-0472">Membrane</keyword>
<dbReference type="EMBL" id="CP002584">
    <property type="protein sequence ID" value="ADZ77576.1"/>
    <property type="molecule type" value="Genomic_DNA"/>
</dbReference>
<feature type="domain" description="TonB-dependent receptor-like beta-barrel" evidence="10">
    <location>
        <begin position="426"/>
        <end position="802"/>
    </location>
</feature>
<reference evidence="12" key="1">
    <citation type="submission" date="2011-03" db="EMBL/GenBank/DDBJ databases">
        <title>Complete sequence of Sphingobacterium sp. 21.</title>
        <authorList>
            <consortium name="US DOE Joint Genome Institute"/>
            <person name="Lucas S."/>
            <person name="Copeland A."/>
            <person name="Lapidus A."/>
            <person name="Cheng J.-F."/>
            <person name="Goodwin L."/>
            <person name="Pitluck S."/>
            <person name="Davenport K."/>
            <person name="Detter J.C."/>
            <person name="Han C."/>
            <person name="Tapia R."/>
            <person name="Land M."/>
            <person name="Hauser L."/>
            <person name="Kyrpides N."/>
            <person name="Ivanova N."/>
            <person name="Ovchinnikova G."/>
            <person name="Pagani I."/>
            <person name="Siebers A.K."/>
            <person name="Allgaier M."/>
            <person name="Thelen M.P."/>
            <person name="Hugenholtz P."/>
            <person name="Woyke T."/>
        </authorList>
    </citation>
    <scope>NUCLEOTIDE SEQUENCE</scope>
    <source>
        <strain evidence="12">21</strain>
    </source>
</reference>
<evidence type="ECO:0000256" key="4">
    <source>
        <dbReference type="ARBA" id="ARBA00022692"/>
    </source>
</evidence>
<dbReference type="NCBIfam" id="TIGR04057">
    <property type="entry name" value="SusC_RagA_signa"/>
    <property type="match status" value="1"/>
</dbReference>
<dbReference type="InterPro" id="IPR023996">
    <property type="entry name" value="TonB-dep_OMP_SusC/RagA"/>
</dbReference>
<gene>
    <name evidence="12" type="ordered locus">Sph21_1004</name>
</gene>
<dbReference type="InterPro" id="IPR039426">
    <property type="entry name" value="TonB-dep_rcpt-like"/>
</dbReference>
<accession>F4CCP0</accession>
<dbReference type="PROSITE" id="PS52016">
    <property type="entry name" value="TONB_DEPENDENT_REC_3"/>
    <property type="match status" value="1"/>
</dbReference>
<evidence type="ECO:0000256" key="1">
    <source>
        <dbReference type="ARBA" id="ARBA00004571"/>
    </source>
</evidence>
<dbReference type="Pfam" id="PF00593">
    <property type="entry name" value="TonB_dep_Rec_b-barrel"/>
    <property type="match status" value="1"/>
</dbReference>
<keyword evidence="4 8" id="KW-0812">Transmembrane</keyword>
<evidence type="ECO:0000256" key="3">
    <source>
        <dbReference type="ARBA" id="ARBA00022452"/>
    </source>
</evidence>
<evidence type="ECO:0000259" key="10">
    <source>
        <dbReference type="Pfam" id="PF00593"/>
    </source>
</evidence>
<keyword evidence="3 8" id="KW-1134">Transmembrane beta strand</keyword>
<dbReference type="InterPro" id="IPR023997">
    <property type="entry name" value="TonB-dep_OMP_SusC/RagA_CS"/>
</dbReference>
<evidence type="ECO:0000256" key="5">
    <source>
        <dbReference type="ARBA" id="ARBA00023077"/>
    </source>
</evidence>
<dbReference type="HOGENOM" id="CLU_004317_0_1_10"/>
<feature type="domain" description="TonB-dependent receptor plug" evidence="11">
    <location>
        <begin position="114"/>
        <end position="221"/>
    </location>
</feature>
<evidence type="ECO:0000256" key="8">
    <source>
        <dbReference type="PROSITE-ProRule" id="PRU01360"/>
    </source>
</evidence>
<evidence type="ECO:0000313" key="12">
    <source>
        <dbReference type="EMBL" id="ADZ77576.1"/>
    </source>
</evidence>
<keyword evidence="7 8" id="KW-0998">Cell outer membrane</keyword>
<dbReference type="PATRIC" id="fig|743722.3.peg.1076"/>
<keyword evidence="2 8" id="KW-0813">Transport</keyword>
<dbReference type="Gene3D" id="2.60.40.1120">
    <property type="entry name" value="Carboxypeptidase-like, regulatory domain"/>
    <property type="match status" value="1"/>
</dbReference>
<keyword evidence="12" id="KW-0675">Receptor</keyword>
<dbReference type="InterPro" id="IPR008969">
    <property type="entry name" value="CarboxyPept-like_regulatory"/>
</dbReference>
<dbReference type="AlphaFoldDB" id="F4CCP0"/>
<dbReference type="SUPFAM" id="SSF49464">
    <property type="entry name" value="Carboxypeptidase regulatory domain-like"/>
    <property type="match status" value="1"/>
</dbReference>
<evidence type="ECO:0000256" key="9">
    <source>
        <dbReference type="RuleBase" id="RU003357"/>
    </source>
</evidence>
<dbReference type="Gene3D" id="2.170.130.10">
    <property type="entry name" value="TonB-dependent receptor, plug domain"/>
    <property type="match status" value="1"/>
</dbReference>
<organism evidence="12">
    <name type="scientific">Sphingobacterium sp. (strain 21)</name>
    <dbReference type="NCBI Taxonomy" id="743722"/>
    <lineage>
        <taxon>Bacteria</taxon>
        <taxon>Pseudomonadati</taxon>
        <taxon>Bacteroidota</taxon>
        <taxon>Sphingobacteriia</taxon>
        <taxon>Sphingobacteriales</taxon>
        <taxon>Sphingobacteriaceae</taxon>
        <taxon>Sphingobacterium</taxon>
    </lineage>
</organism>
<dbReference type="Pfam" id="PF07715">
    <property type="entry name" value="Plug"/>
    <property type="match status" value="1"/>
</dbReference>
<dbReference type="InterPro" id="IPR000531">
    <property type="entry name" value="Beta-barrel_TonB"/>
</dbReference>
<dbReference type="Pfam" id="PF13715">
    <property type="entry name" value="CarbopepD_reg_2"/>
    <property type="match status" value="1"/>
</dbReference>
<dbReference type="NCBIfam" id="TIGR04056">
    <property type="entry name" value="OMP_RagA_SusC"/>
    <property type="match status" value="1"/>
</dbReference>
<keyword evidence="5 9" id="KW-0798">TonB box</keyword>